<name>A0A0E9QPV6_ANGAN</name>
<sequence>MFVVAMANIVGLFGYSTVT</sequence>
<evidence type="ECO:0000313" key="1">
    <source>
        <dbReference type="EMBL" id="JAH18512.1"/>
    </source>
</evidence>
<proteinExistence type="predicted"/>
<protein>
    <submittedName>
        <fullName evidence="1">Uncharacterized protein</fullName>
    </submittedName>
</protein>
<reference evidence="1" key="2">
    <citation type="journal article" date="2015" name="Fish Shellfish Immunol.">
        <title>Early steps in the European eel (Anguilla anguilla)-Vibrio vulnificus interaction in the gills: Role of the RtxA13 toxin.</title>
        <authorList>
            <person name="Callol A."/>
            <person name="Pajuelo D."/>
            <person name="Ebbesson L."/>
            <person name="Teles M."/>
            <person name="MacKenzie S."/>
            <person name="Amaro C."/>
        </authorList>
    </citation>
    <scope>NUCLEOTIDE SEQUENCE</scope>
</reference>
<reference evidence="1" key="1">
    <citation type="submission" date="2014-11" db="EMBL/GenBank/DDBJ databases">
        <authorList>
            <person name="Amaro Gonzalez C."/>
        </authorList>
    </citation>
    <scope>NUCLEOTIDE SEQUENCE</scope>
</reference>
<dbReference type="AlphaFoldDB" id="A0A0E9QPV6"/>
<dbReference type="EMBL" id="GBXM01090065">
    <property type="protein sequence ID" value="JAH18512.1"/>
    <property type="molecule type" value="Transcribed_RNA"/>
</dbReference>
<organism evidence="1">
    <name type="scientific">Anguilla anguilla</name>
    <name type="common">European freshwater eel</name>
    <name type="synonym">Muraena anguilla</name>
    <dbReference type="NCBI Taxonomy" id="7936"/>
    <lineage>
        <taxon>Eukaryota</taxon>
        <taxon>Metazoa</taxon>
        <taxon>Chordata</taxon>
        <taxon>Craniata</taxon>
        <taxon>Vertebrata</taxon>
        <taxon>Euteleostomi</taxon>
        <taxon>Actinopterygii</taxon>
        <taxon>Neopterygii</taxon>
        <taxon>Teleostei</taxon>
        <taxon>Anguilliformes</taxon>
        <taxon>Anguillidae</taxon>
        <taxon>Anguilla</taxon>
    </lineage>
</organism>
<accession>A0A0E9QPV6</accession>